<evidence type="ECO:0000313" key="3">
    <source>
        <dbReference type="EMBL" id="TSE04756.1"/>
    </source>
</evidence>
<dbReference type="InterPro" id="IPR008927">
    <property type="entry name" value="6-PGluconate_DH-like_C_sf"/>
</dbReference>
<proteinExistence type="predicted"/>
<name>A0A554VD53_9FLAO</name>
<protein>
    <submittedName>
        <fullName evidence="3">DUF2520 domain-containing protein</fullName>
    </submittedName>
</protein>
<dbReference type="EMBL" id="VLNR01000073">
    <property type="protein sequence ID" value="TSE04756.1"/>
    <property type="molecule type" value="Genomic_DNA"/>
</dbReference>
<evidence type="ECO:0000259" key="2">
    <source>
        <dbReference type="Pfam" id="PF10728"/>
    </source>
</evidence>
<dbReference type="InterPro" id="IPR028939">
    <property type="entry name" value="P5C_Rdtase_cat_N"/>
</dbReference>
<dbReference type="InterPro" id="IPR018931">
    <property type="entry name" value="DUF2520"/>
</dbReference>
<dbReference type="AlphaFoldDB" id="A0A554VD53"/>
<dbReference type="SUPFAM" id="SSF51735">
    <property type="entry name" value="NAD(P)-binding Rossmann-fold domains"/>
    <property type="match status" value="1"/>
</dbReference>
<keyword evidence="4" id="KW-1185">Reference proteome</keyword>
<feature type="domain" description="Pyrroline-5-carboxylate reductase catalytic N-terminal" evidence="1">
    <location>
        <begin position="3"/>
        <end position="85"/>
    </location>
</feature>
<sequence length="254" mass="28425">MIRVTILGAGNVAKHLYSAFYNQQLVTIVQCYNRRGIPLHTSQKQDTVTSNINALKEADVYILAVSDDAIKGISELLPFTNRLVVHTSGSVPMSILNNANRGGVFYPLQTFSKDKDIDFSTVPFCLESKNVEDLELLKKLTYTLSEKVYSISSEQRNILHVSAVFVNNFTNHLFSIGNDICTTHGVPFEVLHPLIHETVEKITKMNPDLAQTGPAIRNDSKTIERHLGILTDTTQKEIYQTLTKAIQSKYGKKL</sequence>
<dbReference type="OrthoDB" id="9810755at2"/>
<dbReference type="Gene3D" id="3.40.50.720">
    <property type="entry name" value="NAD(P)-binding Rossmann-like Domain"/>
    <property type="match status" value="1"/>
</dbReference>
<dbReference type="Gene3D" id="1.10.1040.20">
    <property type="entry name" value="ProC-like, C-terminal domain"/>
    <property type="match status" value="1"/>
</dbReference>
<dbReference type="InterPro" id="IPR036291">
    <property type="entry name" value="NAD(P)-bd_dom_sf"/>
</dbReference>
<dbReference type="InterPro" id="IPR037108">
    <property type="entry name" value="TM1727-like_C_sf"/>
</dbReference>
<evidence type="ECO:0000259" key="1">
    <source>
        <dbReference type="Pfam" id="PF03807"/>
    </source>
</evidence>
<dbReference type="Pfam" id="PF10728">
    <property type="entry name" value="DUF2520"/>
    <property type="match status" value="1"/>
</dbReference>
<comment type="caution">
    <text evidence="3">The sequence shown here is derived from an EMBL/GenBank/DDBJ whole genome shotgun (WGS) entry which is preliminary data.</text>
</comment>
<dbReference type="SUPFAM" id="SSF48179">
    <property type="entry name" value="6-phosphogluconate dehydrogenase C-terminal domain-like"/>
    <property type="match status" value="1"/>
</dbReference>
<dbReference type="PANTHER" id="PTHR40459">
    <property type="entry name" value="CONSERVED HYPOTHETICAL ALANINE AND LEUCINE RICH PROTEIN"/>
    <property type="match status" value="1"/>
</dbReference>
<dbReference type="PANTHER" id="PTHR40459:SF1">
    <property type="entry name" value="CONSERVED HYPOTHETICAL ALANINE AND LEUCINE RICH PROTEIN"/>
    <property type="match status" value="1"/>
</dbReference>
<gene>
    <name evidence="3" type="ORF">FOF46_25280</name>
</gene>
<dbReference type="RefSeq" id="WP_143918384.1">
    <property type="nucleotide sequence ID" value="NZ_CANMIK010000076.1"/>
</dbReference>
<dbReference type="Pfam" id="PF03807">
    <property type="entry name" value="F420_oxidored"/>
    <property type="match status" value="1"/>
</dbReference>
<dbReference type="Proteomes" id="UP000318833">
    <property type="component" value="Unassembled WGS sequence"/>
</dbReference>
<feature type="domain" description="DUF2520" evidence="2">
    <location>
        <begin position="122"/>
        <end position="245"/>
    </location>
</feature>
<evidence type="ECO:0000313" key="4">
    <source>
        <dbReference type="Proteomes" id="UP000318833"/>
    </source>
</evidence>
<reference evidence="3 4" key="1">
    <citation type="submission" date="2019-07" db="EMBL/GenBank/DDBJ databases">
        <title>The draft genome sequence of Aquimarina algiphila M91.</title>
        <authorList>
            <person name="Meng X."/>
        </authorList>
    </citation>
    <scope>NUCLEOTIDE SEQUENCE [LARGE SCALE GENOMIC DNA]</scope>
    <source>
        <strain evidence="3 4">M91</strain>
    </source>
</reference>
<organism evidence="3 4">
    <name type="scientific">Aquimarina algiphila</name>
    <dbReference type="NCBI Taxonomy" id="2047982"/>
    <lineage>
        <taxon>Bacteria</taxon>
        <taxon>Pseudomonadati</taxon>
        <taxon>Bacteroidota</taxon>
        <taxon>Flavobacteriia</taxon>
        <taxon>Flavobacteriales</taxon>
        <taxon>Flavobacteriaceae</taxon>
        <taxon>Aquimarina</taxon>
    </lineage>
</organism>
<accession>A0A554VD53</accession>